<dbReference type="CDD" id="cd00198">
    <property type="entry name" value="vWFA"/>
    <property type="match status" value="1"/>
</dbReference>
<dbReference type="AlphaFoldDB" id="A0A382J632"/>
<dbReference type="PANTHER" id="PTHR38730">
    <property type="entry name" value="SLL7028 PROTEIN"/>
    <property type="match status" value="1"/>
</dbReference>
<gene>
    <name evidence="2" type="ORF">METZ01_LOCUS259879</name>
</gene>
<dbReference type="EMBL" id="UINC01071818">
    <property type="protein sequence ID" value="SVC07025.1"/>
    <property type="molecule type" value="Genomic_DNA"/>
</dbReference>
<proteinExistence type="predicted"/>
<evidence type="ECO:0000313" key="2">
    <source>
        <dbReference type="EMBL" id="SVC07025.1"/>
    </source>
</evidence>
<feature type="non-terminal residue" evidence="2">
    <location>
        <position position="1"/>
    </location>
</feature>
<dbReference type="PANTHER" id="PTHR38730:SF1">
    <property type="entry name" value="SLL7028 PROTEIN"/>
    <property type="match status" value="1"/>
</dbReference>
<dbReference type="Gene3D" id="3.40.50.410">
    <property type="entry name" value="von Willebrand factor, type A domain"/>
    <property type="match status" value="1"/>
</dbReference>
<reference evidence="2" key="1">
    <citation type="submission" date="2018-05" db="EMBL/GenBank/DDBJ databases">
        <authorList>
            <person name="Lanie J.A."/>
            <person name="Ng W.-L."/>
            <person name="Kazmierczak K.M."/>
            <person name="Andrzejewski T.M."/>
            <person name="Davidsen T.M."/>
            <person name="Wayne K.J."/>
            <person name="Tettelin H."/>
            <person name="Glass J.I."/>
            <person name="Rusch D."/>
            <person name="Podicherti R."/>
            <person name="Tsui H.-C.T."/>
            <person name="Winkler M.E."/>
        </authorList>
    </citation>
    <scope>NUCLEOTIDE SEQUENCE</scope>
</reference>
<dbReference type="Pfam" id="PF09967">
    <property type="entry name" value="DUF2201"/>
    <property type="match status" value="1"/>
</dbReference>
<dbReference type="SUPFAM" id="SSF53300">
    <property type="entry name" value="vWA-like"/>
    <property type="match status" value="1"/>
</dbReference>
<accession>A0A382J632</accession>
<evidence type="ECO:0000259" key="1">
    <source>
        <dbReference type="Pfam" id="PF09967"/>
    </source>
</evidence>
<feature type="domain" description="VWA-like" evidence="1">
    <location>
        <begin position="48"/>
        <end position="173"/>
    </location>
</feature>
<sequence length="180" mass="20733">KMNWRDLLRQQIQSTIKNDYSFQRPSRKGWHTGAILPGMTFDTTIDICIGIDMSGSIGNAQATVFLSEIQGIMQEYQDYRIKLWCFDTKVYGEADFTADNGSELEHYEIKGGGGTDFMANWRYMQNEGINPKRFIMFTDGYPWDSWGDENYCETVFIIHGHHDKNLTAPFGVTAHYEDAK</sequence>
<organism evidence="2">
    <name type="scientific">marine metagenome</name>
    <dbReference type="NCBI Taxonomy" id="408172"/>
    <lineage>
        <taxon>unclassified sequences</taxon>
        <taxon>metagenomes</taxon>
        <taxon>ecological metagenomes</taxon>
    </lineage>
</organism>
<name>A0A382J632_9ZZZZ</name>
<protein>
    <recommendedName>
        <fullName evidence="1">VWA-like domain-containing protein</fullName>
    </recommendedName>
</protein>
<dbReference type="InterPro" id="IPR018698">
    <property type="entry name" value="VWA-like_dom"/>
</dbReference>
<dbReference type="InterPro" id="IPR036465">
    <property type="entry name" value="vWFA_dom_sf"/>
</dbReference>